<evidence type="ECO:0000256" key="3">
    <source>
        <dbReference type="ARBA" id="ARBA00022679"/>
    </source>
</evidence>
<dbReference type="Gene3D" id="2.40.440.10">
    <property type="entry name" value="L,D-transpeptidase catalytic domain-like"/>
    <property type="match status" value="1"/>
</dbReference>
<feature type="domain" description="L,D-TPase catalytic" evidence="9">
    <location>
        <begin position="40"/>
        <end position="176"/>
    </location>
</feature>
<dbReference type="GO" id="GO:0016740">
    <property type="term" value="F:transferase activity"/>
    <property type="evidence" value="ECO:0007669"/>
    <property type="project" value="UniProtKB-KW"/>
</dbReference>
<dbReference type="AlphaFoldDB" id="K9H477"/>
<keyword evidence="5 7" id="KW-0573">Peptidoglycan synthesis</keyword>
<dbReference type="RefSeq" id="WP_009538870.1">
    <property type="nucleotide sequence ID" value="NZ_ANHY01000003.1"/>
</dbReference>
<evidence type="ECO:0000313" key="10">
    <source>
        <dbReference type="EMBL" id="EKV32382.1"/>
    </source>
</evidence>
<feature type="active site" description="Proton donor/acceptor" evidence="7">
    <location>
        <position position="130"/>
    </location>
</feature>
<comment type="pathway">
    <text evidence="1 7">Cell wall biogenesis; peptidoglycan biosynthesis.</text>
</comment>
<name>K9H477_9PROT</name>
<keyword evidence="11" id="KW-1185">Reference proteome</keyword>
<accession>K9H477</accession>
<keyword evidence="8" id="KW-0732">Signal</keyword>
<evidence type="ECO:0000256" key="7">
    <source>
        <dbReference type="PROSITE-ProRule" id="PRU01373"/>
    </source>
</evidence>
<evidence type="ECO:0000256" key="6">
    <source>
        <dbReference type="ARBA" id="ARBA00023316"/>
    </source>
</evidence>
<dbReference type="GO" id="GO:0008360">
    <property type="term" value="P:regulation of cell shape"/>
    <property type="evidence" value="ECO:0007669"/>
    <property type="project" value="UniProtKB-UniRule"/>
</dbReference>
<evidence type="ECO:0000256" key="4">
    <source>
        <dbReference type="ARBA" id="ARBA00022960"/>
    </source>
</evidence>
<evidence type="ECO:0000256" key="5">
    <source>
        <dbReference type="ARBA" id="ARBA00022984"/>
    </source>
</evidence>
<organism evidence="10 11">
    <name type="scientific">Caenispirillum salinarum AK4</name>
    <dbReference type="NCBI Taxonomy" id="1238182"/>
    <lineage>
        <taxon>Bacteria</taxon>
        <taxon>Pseudomonadati</taxon>
        <taxon>Pseudomonadota</taxon>
        <taxon>Alphaproteobacteria</taxon>
        <taxon>Rhodospirillales</taxon>
        <taxon>Novispirillaceae</taxon>
        <taxon>Caenispirillum</taxon>
    </lineage>
</organism>
<feature type="active site" description="Nucleophile" evidence="7">
    <location>
        <position position="152"/>
    </location>
</feature>
<dbReference type="PANTHER" id="PTHR36699:SF1">
    <property type="entry name" value="L,D-TRANSPEPTIDASE YAFK-RELATED"/>
    <property type="match status" value="1"/>
</dbReference>
<dbReference type="PANTHER" id="PTHR36699">
    <property type="entry name" value="LD-TRANSPEPTIDASE"/>
    <property type="match status" value="1"/>
</dbReference>
<dbReference type="UniPathway" id="UPA00219"/>
<dbReference type="GO" id="GO:0009252">
    <property type="term" value="P:peptidoglycan biosynthetic process"/>
    <property type="evidence" value="ECO:0007669"/>
    <property type="project" value="UniProtKB-UniPathway"/>
</dbReference>
<gene>
    <name evidence="10" type="ORF">C882_2461</name>
</gene>
<proteinExistence type="inferred from homology"/>
<dbReference type="EMBL" id="ANHY01000003">
    <property type="protein sequence ID" value="EKV32382.1"/>
    <property type="molecule type" value="Genomic_DNA"/>
</dbReference>
<evidence type="ECO:0000313" key="11">
    <source>
        <dbReference type="Proteomes" id="UP000009881"/>
    </source>
</evidence>
<feature type="signal peptide" evidence="8">
    <location>
        <begin position="1"/>
        <end position="25"/>
    </location>
</feature>
<evidence type="ECO:0000256" key="8">
    <source>
        <dbReference type="SAM" id="SignalP"/>
    </source>
</evidence>
<evidence type="ECO:0000259" key="9">
    <source>
        <dbReference type="PROSITE" id="PS52029"/>
    </source>
</evidence>
<dbReference type="OrthoDB" id="9809748at2"/>
<dbReference type="GO" id="GO:0004180">
    <property type="term" value="F:carboxypeptidase activity"/>
    <property type="evidence" value="ECO:0007669"/>
    <property type="project" value="UniProtKB-ARBA"/>
</dbReference>
<dbReference type="InterPro" id="IPR038063">
    <property type="entry name" value="Transpep_catalytic_dom"/>
</dbReference>
<evidence type="ECO:0000256" key="2">
    <source>
        <dbReference type="ARBA" id="ARBA00005992"/>
    </source>
</evidence>
<comment type="caution">
    <text evidence="10">The sequence shown here is derived from an EMBL/GenBank/DDBJ whole genome shotgun (WGS) entry which is preliminary data.</text>
</comment>
<keyword evidence="3" id="KW-0808">Transferase</keyword>
<evidence type="ECO:0000256" key="1">
    <source>
        <dbReference type="ARBA" id="ARBA00004752"/>
    </source>
</evidence>
<dbReference type="eggNOG" id="COG3034">
    <property type="taxonomic scope" value="Bacteria"/>
</dbReference>
<protein>
    <submittedName>
        <fullName evidence="10">ErfK/YbiS/YcfS/YnhG family protein</fullName>
    </submittedName>
</protein>
<dbReference type="Pfam" id="PF03734">
    <property type="entry name" value="YkuD"/>
    <property type="match status" value="1"/>
</dbReference>
<comment type="similarity">
    <text evidence="2">Belongs to the YkuD family.</text>
</comment>
<dbReference type="SUPFAM" id="SSF141523">
    <property type="entry name" value="L,D-transpeptidase catalytic domain-like"/>
    <property type="match status" value="1"/>
</dbReference>
<feature type="chain" id="PRO_5003929712" evidence="8">
    <location>
        <begin position="26"/>
        <end position="177"/>
    </location>
</feature>
<dbReference type="PROSITE" id="PS52029">
    <property type="entry name" value="LD_TPASE"/>
    <property type="match status" value="1"/>
</dbReference>
<dbReference type="STRING" id="1238182.C882_2461"/>
<sequence>MRRVLATLCLVAVCGLLLAVRPASAGEAKAAVNPTADFIDKIVVDKSARQMSVLREGRVVKSWPIALGFAPEGHKTQEGDGKTPEGWYVIDYRNPDSDYYLSLRISYPNDGDRTQAESRGVSPGGQIYIHGQPSTMKSFLRAKRMKDWTAGCIAVSDEAMDELWQLVQLGTPIEIHP</sequence>
<dbReference type="CDD" id="cd16913">
    <property type="entry name" value="YkuD_like"/>
    <property type="match status" value="1"/>
</dbReference>
<dbReference type="Proteomes" id="UP000009881">
    <property type="component" value="Unassembled WGS sequence"/>
</dbReference>
<dbReference type="GO" id="GO:0071555">
    <property type="term" value="P:cell wall organization"/>
    <property type="evidence" value="ECO:0007669"/>
    <property type="project" value="UniProtKB-UniRule"/>
</dbReference>
<keyword evidence="4 7" id="KW-0133">Cell shape</keyword>
<keyword evidence="6 7" id="KW-0961">Cell wall biogenesis/degradation</keyword>
<dbReference type="InterPro" id="IPR005490">
    <property type="entry name" value="LD_TPept_cat_dom"/>
</dbReference>
<reference evidence="10 11" key="1">
    <citation type="journal article" date="2013" name="Genome Announc.">
        <title>Draft Genome Sequence of an Alphaproteobacterium, Caenispirillum salinarum AK4(T), Isolated from a Solar Saltern.</title>
        <authorList>
            <person name="Khatri I."/>
            <person name="Singh A."/>
            <person name="Korpole S."/>
            <person name="Pinnaka A.K."/>
            <person name="Subramanian S."/>
        </authorList>
    </citation>
    <scope>NUCLEOTIDE SEQUENCE [LARGE SCALE GENOMIC DNA]</scope>
    <source>
        <strain evidence="10 11">AK4</strain>
    </source>
</reference>